<dbReference type="InterPro" id="IPR009008">
    <property type="entry name" value="Val/Leu/Ile-tRNA-synth_edit"/>
</dbReference>
<dbReference type="FunFam" id="3.40.50.620:FF:000414">
    <property type="entry name" value="Isoleucine--tRNA ligase, cytoplasmic-like"/>
    <property type="match status" value="1"/>
</dbReference>
<proteinExistence type="inferred from homology"/>
<dbReference type="InterPro" id="IPR023586">
    <property type="entry name" value="Ile-tRNA-ligase_type2"/>
</dbReference>
<evidence type="ECO:0000256" key="14">
    <source>
        <dbReference type="ARBA" id="ARBA00048359"/>
    </source>
</evidence>
<comment type="function">
    <text evidence="1">Catalyzes the specific attachment of an amino acid to its cognate tRNA in a 2 step reaction: the amino acid (AA) is first activated by ATP to form AA-AMP and then transferred to the acceptor end of the tRNA.</text>
</comment>
<dbReference type="HAMAP" id="MF_02003">
    <property type="entry name" value="Ile_tRNA_synth_type2"/>
    <property type="match status" value="1"/>
</dbReference>
<organism evidence="21 22">
    <name type="scientific">Lottia gigantea</name>
    <name type="common">Giant owl limpet</name>
    <dbReference type="NCBI Taxonomy" id="225164"/>
    <lineage>
        <taxon>Eukaryota</taxon>
        <taxon>Metazoa</taxon>
        <taxon>Spiralia</taxon>
        <taxon>Lophotrochozoa</taxon>
        <taxon>Mollusca</taxon>
        <taxon>Gastropoda</taxon>
        <taxon>Patellogastropoda</taxon>
        <taxon>Lottioidea</taxon>
        <taxon>Lottiidae</taxon>
        <taxon>Lottia</taxon>
    </lineage>
</organism>
<dbReference type="NCBIfam" id="TIGR00392">
    <property type="entry name" value="ileS"/>
    <property type="match status" value="1"/>
</dbReference>
<dbReference type="GeneID" id="20233887"/>
<evidence type="ECO:0000259" key="19">
    <source>
        <dbReference type="Pfam" id="PF08264"/>
    </source>
</evidence>
<evidence type="ECO:0000256" key="16">
    <source>
        <dbReference type="ARBA" id="ARBA00069879"/>
    </source>
</evidence>
<feature type="domain" description="Isoleucine--tRNA ligase cytoplasmic ubiquitin-like" evidence="20">
    <location>
        <begin position="1078"/>
        <end position="1165"/>
    </location>
</feature>
<evidence type="ECO:0000256" key="3">
    <source>
        <dbReference type="ARBA" id="ARBA00005594"/>
    </source>
</evidence>
<dbReference type="Pfam" id="PF00133">
    <property type="entry name" value="tRNA-synt_1"/>
    <property type="match status" value="1"/>
</dbReference>
<evidence type="ECO:0000256" key="17">
    <source>
        <dbReference type="RuleBase" id="RU363035"/>
    </source>
</evidence>
<dbReference type="InterPro" id="IPR001412">
    <property type="entry name" value="aa-tRNA-synth_I_CS"/>
</dbReference>
<accession>V4BBR9</accession>
<evidence type="ECO:0000256" key="12">
    <source>
        <dbReference type="ARBA" id="ARBA00023146"/>
    </source>
</evidence>
<dbReference type="EMBL" id="KB199981">
    <property type="protein sequence ID" value="ESP03507.1"/>
    <property type="molecule type" value="Genomic_DNA"/>
</dbReference>
<dbReference type="STRING" id="225164.V4BBR9"/>
<evidence type="ECO:0000256" key="2">
    <source>
        <dbReference type="ARBA" id="ARBA00004514"/>
    </source>
</evidence>
<dbReference type="OMA" id="EIIVIHK"/>
<evidence type="ECO:0000256" key="8">
    <source>
        <dbReference type="ARBA" id="ARBA00022741"/>
    </source>
</evidence>
<dbReference type="SUPFAM" id="SSF52374">
    <property type="entry name" value="Nucleotidylyl transferase"/>
    <property type="match status" value="1"/>
</dbReference>
<dbReference type="CDD" id="cd07961">
    <property type="entry name" value="Anticodon_Ia_Ile_ABEc"/>
    <property type="match status" value="1"/>
</dbReference>
<dbReference type="InterPro" id="IPR033709">
    <property type="entry name" value="Anticodon_Ile_ABEc"/>
</dbReference>
<keyword evidence="22" id="KW-1185">Reference proteome</keyword>
<dbReference type="CDD" id="cd00818">
    <property type="entry name" value="IleRS_core"/>
    <property type="match status" value="1"/>
</dbReference>
<dbReference type="PANTHER" id="PTHR42780">
    <property type="entry name" value="SOLEUCYL-TRNA SYNTHETASE"/>
    <property type="match status" value="1"/>
</dbReference>
<evidence type="ECO:0000256" key="5">
    <source>
        <dbReference type="ARBA" id="ARBA00022490"/>
    </source>
</evidence>
<protein>
    <recommendedName>
        <fullName evidence="16">Isoleucine--tRNA ligase, cytoplasmic</fullName>
        <ecNumber evidence="4">6.1.1.5</ecNumber>
    </recommendedName>
    <alternativeName>
        <fullName evidence="13">Isoleucyl-tRNA synthetase</fullName>
    </alternativeName>
</protein>
<dbReference type="Gene3D" id="1.10.730.10">
    <property type="entry name" value="Isoleucyl-tRNA Synthetase, Domain 1"/>
    <property type="match status" value="1"/>
</dbReference>
<dbReference type="PROSITE" id="PS00178">
    <property type="entry name" value="AA_TRNA_LIGASE_I"/>
    <property type="match status" value="1"/>
</dbReference>
<evidence type="ECO:0000256" key="4">
    <source>
        <dbReference type="ARBA" id="ARBA00013165"/>
    </source>
</evidence>
<comment type="catalytic activity">
    <reaction evidence="14">
        <text>tRNA(Ile) + L-isoleucine + ATP = L-isoleucyl-tRNA(Ile) + AMP + diphosphate</text>
        <dbReference type="Rhea" id="RHEA:11060"/>
        <dbReference type="Rhea" id="RHEA-COMP:9666"/>
        <dbReference type="Rhea" id="RHEA-COMP:9695"/>
        <dbReference type="ChEBI" id="CHEBI:30616"/>
        <dbReference type="ChEBI" id="CHEBI:33019"/>
        <dbReference type="ChEBI" id="CHEBI:58045"/>
        <dbReference type="ChEBI" id="CHEBI:78442"/>
        <dbReference type="ChEBI" id="CHEBI:78528"/>
        <dbReference type="ChEBI" id="CHEBI:456215"/>
        <dbReference type="EC" id="6.1.1.5"/>
    </reaction>
</comment>
<feature type="domain" description="Isoleucine--tRNA ligase cytoplasmic ubiquitin-like" evidence="20">
    <location>
        <begin position="1182"/>
        <end position="1223"/>
    </location>
</feature>
<keyword evidence="8 17" id="KW-0547">Nucleotide-binding</keyword>
<dbReference type="InterPro" id="IPR013155">
    <property type="entry name" value="M/V/L/I-tRNA-synth_anticd-bd"/>
</dbReference>
<dbReference type="GO" id="GO:0005524">
    <property type="term" value="F:ATP binding"/>
    <property type="evidence" value="ECO:0007669"/>
    <property type="project" value="UniProtKB-KW"/>
</dbReference>
<dbReference type="GO" id="GO:0006428">
    <property type="term" value="P:isoleucyl-tRNA aminoacylation"/>
    <property type="evidence" value="ECO:0007669"/>
    <property type="project" value="InterPro"/>
</dbReference>
<dbReference type="KEGG" id="lgi:LOTGIDRAFT_137237"/>
<keyword evidence="6" id="KW-0597">Phosphoprotein</keyword>
<evidence type="ECO:0000313" key="22">
    <source>
        <dbReference type="Proteomes" id="UP000030746"/>
    </source>
</evidence>
<dbReference type="FunFam" id="1.10.730.10:FF:000004">
    <property type="entry name" value="Isoleucyl-tRNA synthetase, cytoplasmic"/>
    <property type="match status" value="1"/>
</dbReference>
<dbReference type="PANTHER" id="PTHR42780:SF1">
    <property type="entry name" value="ISOLEUCINE--TRNA LIGASE, CYTOPLASMIC"/>
    <property type="match status" value="1"/>
</dbReference>
<comment type="similarity">
    <text evidence="3 17">Belongs to the class-I aminoacyl-tRNA synthetase family.</text>
</comment>
<keyword evidence="12 17" id="KW-0030">Aminoacyl-tRNA synthetase</keyword>
<evidence type="ECO:0000256" key="10">
    <source>
        <dbReference type="ARBA" id="ARBA00022917"/>
    </source>
</evidence>
<dbReference type="InterPro" id="IPR057033">
    <property type="entry name" value="Ubiquitin_IARS1"/>
</dbReference>
<evidence type="ECO:0000256" key="1">
    <source>
        <dbReference type="ARBA" id="ARBA00003170"/>
    </source>
</evidence>
<dbReference type="InterPro" id="IPR009080">
    <property type="entry name" value="tRNAsynth_Ia_anticodon-bd"/>
</dbReference>
<dbReference type="SUPFAM" id="SSF47323">
    <property type="entry name" value="Anticodon-binding domain of a subclass of class I aminoacyl-tRNA synthetases"/>
    <property type="match status" value="1"/>
</dbReference>
<dbReference type="InterPro" id="IPR002300">
    <property type="entry name" value="aa-tRNA-synth_Ia"/>
</dbReference>
<dbReference type="Pfam" id="PF08264">
    <property type="entry name" value="Anticodon_1"/>
    <property type="match status" value="1"/>
</dbReference>
<evidence type="ECO:0000259" key="20">
    <source>
        <dbReference type="Pfam" id="PF23567"/>
    </source>
</evidence>
<evidence type="ECO:0000256" key="15">
    <source>
        <dbReference type="ARBA" id="ARBA00063494"/>
    </source>
</evidence>
<evidence type="ECO:0000259" key="18">
    <source>
        <dbReference type="Pfam" id="PF00133"/>
    </source>
</evidence>
<keyword evidence="5" id="KW-0963">Cytoplasm</keyword>
<evidence type="ECO:0000256" key="11">
    <source>
        <dbReference type="ARBA" id="ARBA00022990"/>
    </source>
</evidence>
<gene>
    <name evidence="21" type="ORF">LOTGIDRAFT_137237</name>
</gene>
<dbReference type="Gene3D" id="3.40.50.620">
    <property type="entry name" value="HUPs"/>
    <property type="match status" value="2"/>
</dbReference>
<dbReference type="Pfam" id="PF19302">
    <property type="entry name" value="DUF5915"/>
    <property type="match status" value="1"/>
</dbReference>
<dbReference type="GO" id="GO:0004822">
    <property type="term" value="F:isoleucine-tRNA ligase activity"/>
    <property type="evidence" value="ECO:0007669"/>
    <property type="project" value="UniProtKB-EC"/>
</dbReference>
<evidence type="ECO:0000256" key="7">
    <source>
        <dbReference type="ARBA" id="ARBA00022598"/>
    </source>
</evidence>
<sequence length="1242" mass="142354">MTQPVPESINFPAEEEKILQFWKDIDAFQTALKQSKGRPRYSFYDGPPFATGLPHYGHILAGTIKDTVTRWAHQSGFHVERRFGWDCHGLPVEYEIDKSLGIKGPEDVAKMGIRAYNAECRKIVSRYSTEWEEIVSRLGRWIDFKNDYKTIYPWFMESIWWVFKELYNNGLVYQGYKVMPYSTACNTPLSNFESGQNYKDVTDPAVYVSFPLDEDPNVSMVAWTTTPWTLPSNLALCVNADMDYVKIKDLNTSNVYIILEARIEALFKSPDEYKVLDKFKGKTLEGKTYKPLFDYFQDVIKNGAFKILTDNYVSAESGTGVVHQAPYFGEDDQRISLKYGIITKEMKIVCPVDASGKFTEEVHHFKGLHVKEADKHIIKHLKQAGRMVYAGTVNHSYPFCWRSETPLIYRAVPSWFVRVEQAVDNLLANNEKTYWVPDFIKEKRFANWLKNARDWAISRNRYWGTPIPLWISDDGEEIVCVGSIEELNKLTGANVTDLHRENIDDLTIPSKLGKGVLRRVSEVFDCWFESGSMPYAQAHFPFEHKKEFEDSFPADFIAEGIDQTRGWFYTLLVLSTLLFGKPPFKNLIVNGLVLAKDGTKMSKSKKNYPDVKEIVNQFGADAVRLYLINSPAVRADSLRFKEEGVRDILKDVFLPWYNAYRFLMQNVEKLEREEGIKICYNEKTTIISSNYMDRWILSFTQSLVKYVKEEMAAYRLYTVTPRLVKFVDQLTNWYVRMNRKRLKGDGGVEDCQMAIETLYSVVMTMTKVMAPFIPFLTEHMYQNLRLLQDTVEGDKTDTRSVHFTMIPPVRENLIDKKIEEAVSRMQTVIELGRVVRDRKTLPTKYPLKEIVAIHQDTAATDDIKSLEKYILEELNVRTLTVTTDKEKYGVRLRAEPDHKTLGLKLKGEFKKVTDEIRKLADKLLVNFKKIGEIEVLGHKLVHEDLRLMYVSDSEGSNYETHSEGEILILLDVTPDQSMIDEGVAREVINRIQKLRKKAKLQPSDEITVFYKASENLDNVIKNYTDFICNTIKQQLQPYTTTPSGNIIITESMKIKDNTLEMTINQTSLLPAPVVNNVKPLVPFINLSLCGNLMSQEGFHGNQGTLLLENPVGENKLSGTQFLEQVQSVFGLRGRNIQVHSDSGLKREVTEKSDIKSFSSKTLYVTPTNGIKVTAPSSTFTSPVCHFANVEVLSKGVKSTKGVLLLENPRGDVFSFSHLLKQVSDDFIEHFDLFLASLNPKEQ</sequence>
<feature type="domain" description="Methionyl/Valyl/Leucyl/Isoleucyl-tRNA synthetase anticodon-binding" evidence="19">
    <location>
        <begin position="693"/>
        <end position="849"/>
    </location>
</feature>
<dbReference type="HOGENOM" id="CLU_001493_1_1_1"/>
<evidence type="ECO:0000256" key="13">
    <source>
        <dbReference type="ARBA" id="ARBA00032665"/>
    </source>
</evidence>
<evidence type="ECO:0000256" key="6">
    <source>
        <dbReference type="ARBA" id="ARBA00022553"/>
    </source>
</evidence>
<dbReference type="RefSeq" id="XP_009045737.1">
    <property type="nucleotide sequence ID" value="XM_009047489.1"/>
</dbReference>
<evidence type="ECO:0000256" key="9">
    <source>
        <dbReference type="ARBA" id="ARBA00022840"/>
    </source>
</evidence>
<evidence type="ECO:0000313" key="21">
    <source>
        <dbReference type="EMBL" id="ESP03507.1"/>
    </source>
</evidence>
<dbReference type="InterPro" id="IPR002301">
    <property type="entry name" value="Ile-tRNA-ligase"/>
</dbReference>
<dbReference type="SUPFAM" id="SSF50677">
    <property type="entry name" value="ValRS/IleRS/LeuRS editing domain"/>
    <property type="match status" value="1"/>
</dbReference>
<dbReference type="Pfam" id="PF23567">
    <property type="entry name" value="Ubiquitin_IARS1"/>
    <property type="match status" value="2"/>
</dbReference>
<dbReference type="FunFam" id="3.40.50.620:FF:000050">
    <property type="entry name" value="Isoleucyl-tRNA synthetase,cytoplasmic"/>
    <property type="match status" value="1"/>
</dbReference>
<comment type="subunit">
    <text evidence="15">Part of a multisubunit complex that groups tRNA ligases for Arg (RARS1), Asp (DARS1), Gln (QARS1), Ile (IARS1), Leu (LARS1), Lys (KARS1), Met (MARS1) the bifunctional ligase for Glu and Pro (EPRS1) and the auxiliary subunits AIMP1/p43, AIMP2/p38 and EEF1E1/p18.</text>
</comment>
<dbReference type="Proteomes" id="UP000030746">
    <property type="component" value="Unassembled WGS sequence"/>
</dbReference>
<dbReference type="GO" id="GO:0000049">
    <property type="term" value="F:tRNA binding"/>
    <property type="evidence" value="ECO:0007669"/>
    <property type="project" value="InterPro"/>
</dbReference>
<dbReference type="OrthoDB" id="1706657at2759"/>
<feature type="domain" description="Aminoacyl-tRNA synthetase class Ia" evidence="18">
    <location>
        <begin position="17"/>
        <end position="636"/>
    </location>
</feature>
<keyword evidence="7 17" id="KW-0436">Ligase</keyword>
<keyword evidence="9 17" id="KW-0067">ATP-binding</keyword>
<reference evidence="21 22" key="1">
    <citation type="journal article" date="2013" name="Nature">
        <title>Insights into bilaterian evolution from three spiralian genomes.</title>
        <authorList>
            <person name="Simakov O."/>
            <person name="Marletaz F."/>
            <person name="Cho S.J."/>
            <person name="Edsinger-Gonzales E."/>
            <person name="Havlak P."/>
            <person name="Hellsten U."/>
            <person name="Kuo D.H."/>
            <person name="Larsson T."/>
            <person name="Lv J."/>
            <person name="Arendt D."/>
            <person name="Savage R."/>
            <person name="Osoegawa K."/>
            <person name="de Jong P."/>
            <person name="Grimwood J."/>
            <person name="Chapman J.A."/>
            <person name="Shapiro H."/>
            <person name="Aerts A."/>
            <person name="Otillar R.P."/>
            <person name="Terry A.Y."/>
            <person name="Boore J.L."/>
            <person name="Grigoriev I.V."/>
            <person name="Lindberg D.R."/>
            <person name="Seaver E.C."/>
            <person name="Weisblat D.A."/>
            <person name="Putnam N.H."/>
            <person name="Rokhsar D.S."/>
        </authorList>
    </citation>
    <scope>NUCLEOTIDE SEQUENCE [LARGE SCALE GENOMIC DNA]</scope>
</reference>
<dbReference type="AlphaFoldDB" id="V4BBR9"/>
<name>V4BBR9_LOTGI</name>
<keyword evidence="10 17" id="KW-0648">Protein biosynthesis</keyword>
<comment type="subcellular location">
    <subcellularLocation>
        <location evidence="2">Cytoplasm</location>
        <location evidence="2">Cytosol</location>
    </subcellularLocation>
</comment>
<dbReference type="InterPro" id="IPR014729">
    <property type="entry name" value="Rossmann-like_a/b/a_fold"/>
</dbReference>
<dbReference type="EC" id="6.1.1.5" evidence="4"/>
<dbReference type="CTD" id="20233887"/>
<keyword evidence="11" id="KW-0007">Acetylation</keyword>
<dbReference type="GO" id="GO:0005829">
    <property type="term" value="C:cytosol"/>
    <property type="evidence" value="ECO:0007669"/>
    <property type="project" value="UniProtKB-SubCell"/>
</dbReference>
<dbReference type="GO" id="GO:0002161">
    <property type="term" value="F:aminoacyl-tRNA deacylase activity"/>
    <property type="evidence" value="ECO:0007669"/>
    <property type="project" value="InterPro"/>
</dbReference>
<dbReference type="GO" id="GO:0017101">
    <property type="term" value="C:aminoacyl-tRNA synthetase multienzyme complex"/>
    <property type="evidence" value="ECO:0007669"/>
    <property type="project" value="UniProtKB-ARBA"/>
</dbReference>
<dbReference type="PRINTS" id="PR00984">
    <property type="entry name" value="TRNASYNTHILE"/>
</dbReference>